<keyword evidence="1" id="KW-0732">Signal</keyword>
<feature type="chain" id="PRO_5046596313" evidence="1">
    <location>
        <begin position="32"/>
        <end position="196"/>
    </location>
</feature>
<keyword evidence="3" id="KW-1185">Reference proteome</keyword>
<comment type="caution">
    <text evidence="2">The sequence shown here is derived from an EMBL/GenBank/DDBJ whole genome shotgun (WGS) entry which is preliminary data.</text>
</comment>
<dbReference type="EMBL" id="JBHSON010000011">
    <property type="protein sequence ID" value="MFC5745911.1"/>
    <property type="molecule type" value="Genomic_DNA"/>
</dbReference>
<sequence>MRIAKPAALAVTAAALATAAAVAGGTTPAEAAPKNARVSGAGDVRLTYWPDKDIRSFSFDAVGKPYSQPRTGAPDGLPTDARGTVRVSHWVAAENVTVRFRADVDCLVTSPGNAVLTAVVTEADGPVADWVGKRLGFSVQRDRVGFSWSVVNGDQNEQGEWQEGKAGTCMAPAAFAPVTRGGFAVRHADLQPVPAP</sequence>
<name>A0ABW0ZV70_9ACTN</name>
<gene>
    <name evidence="2" type="ORF">ACFPZN_09860</name>
</gene>
<feature type="signal peptide" evidence="1">
    <location>
        <begin position="1"/>
        <end position="31"/>
    </location>
</feature>
<reference evidence="3" key="1">
    <citation type="journal article" date="2019" name="Int. J. Syst. Evol. Microbiol.">
        <title>The Global Catalogue of Microorganisms (GCM) 10K type strain sequencing project: providing services to taxonomists for standard genome sequencing and annotation.</title>
        <authorList>
            <consortium name="The Broad Institute Genomics Platform"/>
            <consortium name="The Broad Institute Genome Sequencing Center for Infectious Disease"/>
            <person name="Wu L."/>
            <person name="Ma J."/>
        </authorList>
    </citation>
    <scope>NUCLEOTIDE SEQUENCE [LARGE SCALE GENOMIC DNA]</scope>
    <source>
        <strain evidence="3">KCTC 42087</strain>
    </source>
</reference>
<dbReference type="Proteomes" id="UP001596074">
    <property type="component" value="Unassembled WGS sequence"/>
</dbReference>
<protein>
    <submittedName>
        <fullName evidence="2">Uncharacterized protein</fullName>
    </submittedName>
</protein>
<evidence type="ECO:0000256" key="1">
    <source>
        <dbReference type="SAM" id="SignalP"/>
    </source>
</evidence>
<accession>A0ABW0ZV70</accession>
<proteinExistence type="predicted"/>
<dbReference type="RefSeq" id="WP_378281534.1">
    <property type="nucleotide sequence ID" value="NZ_JBHSON010000011.1"/>
</dbReference>
<organism evidence="2 3">
    <name type="scientific">Actinomadura rugatobispora</name>
    <dbReference type="NCBI Taxonomy" id="1994"/>
    <lineage>
        <taxon>Bacteria</taxon>
        <taxon>Bacillati</taxon>
        <taxon>Actinomycetota</taxon>
        <taxon>Actinomycetes</taxon>
        <taxon>Streptosporangiales</taxon>
        <taxon>Thermomonosporaceae</taxon>
        <taxon>Actinomadura</taxon>
    </lineage>
</organism>
<evidence type="ECO:0000313" key="3">
    <source>
        <dbReference type="Proteomes" id="UP001596074"/>
    </source>
</evidence>
<evidence type="ECO:0000313" key="2">
    <source>
        <dbReference type="EMBL" id="MFC5745911.1"/>
    </source>
</evidence>